<sequence length="111" mass="12136">MAFAAQYTALIIMAVLCYGEFAVVQSLLPAPSVALWQRFGLALAGLGLSTLGYALFLIWRGRSVGPEFSILALATHLAFVVVYLNYDTQLLPQKCRAGWCPPTCCFMWALS</sequence>
<dbReference type="RefSeq" id="WP_244678123.1">
    <property type="nucleotide sequence ID" value="NZ_CP095046.1"/>
</dbReference>
<dbReference type="Proteomes" id="UP000831796">
    <property type="component" value="Chromosome"/>
</dbReference>
<proteinExistence type="predicted"/>
<keyword evidence="1" id="KW-0472">Membrane</keyword>
<name>A0A8T9QB50_9BACT</name>
<dbReference type="AlphaFoldDB" id="A0A8T9QB50"/>
<keyword evidence="1" id="KW-0812">Transmembrane</keyword>
<organism evidence="2 3">
    <name type="scientific">Hymenobacter cellulosilyticus</name>
    <dbReference type="NCBI Taxonomy" id="2932248"/>
    <lineage>
        <taxon>Bacteria</taxon>
        <taxon>Pseudomonadati</taxon>
        <taxon>Bacteroidota</taxon>
        <taxon>Cytophagia</taxon>
        <taxon>Cytophagales</taxon>
        <taxon>Hymenobacteraceae</taxon>
        <taxon>Hymenobacter</taxon>
    </lineage>
</organism>
<keyword evidence="3" id="KW-1185">Reference proteome</keyword>
<accession>A0A8T9QB50</accession>
<protein>
    <submittedName>
        <fullName evidence="2">Uncharacterized protein</fullName>
    </submittedName>
</protein>
<reference evidence="2" key="1">
    <citation type="submission" date="2022-04" db="EMBL/GenBank/DDBJ databases">
        <title>Hymenobacter sp. isolated from the air.</title>
        <authorList>
            <person name="Won M."/>
            <person name="Lee C.-M."/>
            <person name="Woen H.-Y."/>
            <person name="Kwon S.-W."/>
        </authorList>
    </citation>
    <scope>NUCLEOTIDE SEQUENCE</scope>
    <source>
        <strain evidence="2">5116S-3</strain>
    </source>
</reference>
<feature type="transmembrane region" description="Helical" evidence="1">
    <location>
        <begin position="7"/>
        <end position="27"/>
    </location>
</feature>
<keyword evidence="1" id="KW-1133">Transmembrane helix</keyword>
<dbReference type="KEGG" id="hcu:MUN79_13500"/>
<gene>
    <name evidence="2" type="ORF">MUN79_13500</name>
</gene>
<evidence type="ECO:0000313" key="2">
    <source>
        <dbReference type="EMBL" id="UOQ74786.1"/>
    </source>
</evidence>
<evidence type="ECO:0000313" key="3">
    <source>
        <dbReference type="Proteomes" id="UP000831796"/>
    </source>
</evidence>
<dbReference type="EMBL" id="CP095046">
    <property type="protein sequence ID" value="UOQ74786.1"/>
    <property type="molecule type" value="Genomic_DNA"/>
</dbReference>
<feature type="transmembrane region" description="Helical" evidence="1">
    <location>
        <begin position="68"/>
        <end position="86"/>
    </location>
</feature>
<feature type="transmembrane region" description="Helical" evidence="1">
    <location>
        <begin position="39"/>
        <end position="59"/>
    </location>
</feature>
<evidence type="ECO:0000256" key="1">
    <source>
        <dbReference type="SAM" id="Phobius"/>
    </source>
</evidence>